<evidence type="ECO:0000256" key="8">
    <source>
        <dbReference type="ARBA" id="ARBA00023125"/>
    </source>
</evidence>
<dbReference type="InterPro" id="IPR004036">
    <property type="entry name" value="Endonuclease-III-like_CS2"/>
</dbReference>
<evidence type="ECO:0000256" key="13">
    <source>
        <dbReference type="SAM" id="MobiDB-lite"/>
    </source>
</evidence>
<evidence type="ECO:0000313" key="16">
    <source>
        <dbReference type="Proteomes" id="UP000564644"/>
    </source>
</evidence>
<dbReference type="GO" id="GO:0051539">
    <property type="term" value="F:4 iron, 4 sulfur cluster binding"/>
    <property type="evidence" value="ECO:0007669"/>
    <property type="project" value="UniProtKB-UniRule"/>
</dbReference>
<dbReference type="Proteomes" id="UP000564644">
    <property type="component" value="Unassembled WGS sequence"/>
</dbReference>
<comment type="cofactor">
    <cofactor evidence="12">
        <name>[4Fe-4S] cluster</name>
        <dbReference type="ChEBI" id="CHEBI:49883"/>
    </cofactor>
    <text evidence="12">Binds 1 [4Fe-4S] cluster.</text>
</comment>
<evidence type="ECO:0000256" key="9">
    <source>
        <dbReference type="ARBA" id="ARBA00023204"/>
    </source>
</evidence>
<keyword evidence="5 12" id="KW-0378">Hydrolase</keyword>
<feature type="binding site" evidence="12">
    <location>
        <position position="198"/>
    </location>
    <ligand>
        <name>[4Fe-4S] cluster</name>
        <dbReference type="ChEBI" id="CHEBI:49883"/>
    </ligand>
</feature>
<dbReference type="InterPro" id="IPR005759">
    <property type="entry name" value="Nth"/>
</dbReference>
<dbReference type="GO" id="GO:0140078">
    <property type="term" value="F:class I DNA-(apurinic or apyrimidinic site) endonuclease activity"/>
    <property type="evidence" value="ECO:0007669"/>
    <property type="project" value="UniProtKB-EC"/>
</dbReference>
<keyword evidence="4 12" id="KW-0227">DNA damage</keyword>
<sequence length="242" mass="27016">MNAAKMRHILDTIAEMFPDAHCELNHSNPFELTIAVLMSAQCTDETVNKVTATLFQKYKKPEDYLAVSQEELENDIRRIGLFRNKAANIQKLCRMLIDKYGGEVPREHEALTELPGVGRKTANVVVSNAFGVPAIAVDTHVERVSKRLAIAKPDDSVLEVEKKLMKLVPKDEWTLTHHRLIFFGRYHCKAQNPQCDICPLLDVCPEGKKRMKAAARQQPSTNAAKAAAAKGTRRKAQGGTNE</sequence>
<dbReference type="InterPro" id="IPR011257">
    <property type="entry name" value="DNA_glycosylase"/>
</dbReference>
<keyword evidence="15" id="KW-0255">Endonuclease</keyword>
<evidence type="ECO:0000256" key="2">
    <source>
        <dbReference type="ARBA" id="ARBA00022485"/>
    </source>
</evidence>
<evidence type="ECO:0000259" key="14">
    <source>
        <dbReference type="SMART" id="SM00478"/>
    </source>
</evidence>
<keyword evidence="16" id="KW-1185">Reference proteome</keyword>
<dbReference type="GO" id="GO:0003677">
    <property type="term" value="F:DNA binding"/>
    <property type="evidence" value="ECO:0007669"/>
    <property type="project" value="UniProtKB-UniRule"/>
</dbReference>
<evidence type="ECO:0000256" key="12">
    <source>
        <dbReference type="HAMAP-Rule" id="MF_00942"/>
    </source>
</evidence>
<comment type="catalytic activity">
    <reaction evidence="12">
        <text>2'-deoxyribonucleotide-(2'-deoxyribose 5'-phosphate)-2'-deoxyribonucleotide-DNA = a 3'-end 2'-deoxyribonucleotide-(2,3-dehydro-2,3-deoxyribose 5'-phosphate)-DNA + a 5'-end 5'-phospho-2'-deoxyribonucleoside-DNA + H(+)</text>
        <dbReference type="Rhea" id="RHEA:66592"/>
        <dbReference type="Rhea" id="RHEA-COMP:13180"/>
        <dbReference type="Rhea" id="RHEA-COMP:16897"/>
        <dbReference type="Rhea" id="RHEA-COMP:17067"/>
        <dbReference type="ChEBI" id="CHEBI:15378"/>
        <dbReference type="ChEBI" id="CHEBI:136412"/>
        <dbReference type="ChEBI" id="CHEBI:157695"/>
        <dbReference type="ChEBI" id="CHEBI:167181"/>
        <dbReference type="EC" id="4.2.99.18"/>
    </reaction>
</comment>
<keyword evidence="8 12" id="KW-0238">DNA-binding</keyword>
<dbReference type="CDD" id="cd00056">
    <property type="entry name" value="ENDO3c"/>
    <property type="match status" value="1"/>
</dbReference>
<dbReference type="InterPro" id="IPR000445">
    <property type="entry name" value="HhH_motif"/>
</dbReference>
<evidence type="ECO:0000256" key="4">
    <source>
        <dbReference type="ARBA" id="ARBA00022763"/>
    </source>
</evidence>
<dbReference type="SMART" id="SM00478">
    <property type="entry name" value="ENDO3c"/>
    <property type="match status" value="1"/>
</dbReference>
<name>A0A7X0VZ12_9BACL</name>
<dbReference type="AlphaFoldDB" id="A0A7X0VZ12"/>
<evidence type="ECO:0000256" key="6">
    <source>
        <dbReference type="ARBA" id="ARBA00023004"/>
    </source>
</evidence>
<dbReference type="GO" id="GO:0046872">
    <property type="term" value="F:metal ion binding"/>
    <property type="evidence" value="ECO:0007669"/>
    <property type="project" value="UniProtKB-KW"/>
</dbReference>
<evidence type="ECO:0000256" key="3">
    <source>
        <dbReference type="ARBA" id="ARBA00022723"/>
    </source>
</evidence>
<evidence type="ECO:0000313" key="15">
    <source>
        <dbReference type="EMBL" id="MBB6735250.1"/>
    </source>
</evidence>
<keyword evidence="2 12" id="KW-0004">4Fe-4S</keyword>
<dbReference type="Pfam" id="PF00730">
    <property type="entry name" value="HhH-GPD"/>
    <property type="match status" value="1"/>
</dbReference>
<protein>
    <recommendedName>
        <fullName evidence="12">Endonuclease III</fullName>
        <ecNumber evidence="12">4.2.99.18</ecNumber>
    </recommendedName>
    <alternativeName>
        <fullName evidence="12">DNA-(apurinic or apyrimidinic site) lyase</fullName>
    </alternativeName>
</protein>
<keyword evidence="9 12" id="KW-0234">DNA repair</keyword>
<proteinExistence type="inferred from homology"/>
<dbReference type="EMBL" id="JACJVO010000045">
    <property type="protein sequence ID" value="MBB6735250.1"/>
    <property type="molecule type" value="Genomic_DNA"/>
</dbReference>
<dbReference type="InterPro" id="IPR003651">
    <property type="entry name" value="Endonuclease3_FeS-loop_motif"/>
</dbReference>
<accession>A0A7X0VZ12</accession>
<evidence type="ECO:0000256" key="11">
    <source>
        <dbReference type="ARBA" id="ARBA00023295"/>
    </source>
</evidence>
<dbReference type="Pfam" id="PF10576">
    <property type="entry name" value="EndIII_4Fe-2S"/>
    <property type="match status" value="1"/>
</dbReference>
<dbReference type="GO" id="GO:0019104">
    <property type="term" value="F:DNA N-glycosylase activity"/>
    <property type="evidence" value="ECO:0007669"/>
    <property type="project" value="UniProtKB-UniRule"/>
</dbReference>
<dbReference type="FunFam" id="1.10.1670.10:FF:000001">
    <property type="entry name" value="Endonuclease III"/>
    <property type="match status" value="1"/>
</dbReference>
<evidence type="ECO:0000256" key="1">
    <source>
        <dbReference type="ARBA" id="ARBA00008343"/>
    </source>
</evidence>
<keyword evidence="3 12" id="KW-0479">Metal-binding</keyword>
<keyword evidence="11 12" id="KW-0326">Glycosidase</keyword>
<keyword evidence="6 12" id="KW-0408">Iron</keyword>
<feature type="region of interest" description="Disordered" evidence="13">
    <location>
        <begin position="212"/>
        <end position="242"/>
    </location>
</feature>
<evidence type="ECO:0000256" key="10">
    <source>
        <dbReference type="ARBA" id="ARBA00023239"/>
    </source>
</evidence>
<dbReference type="PANTHER" id="PTHR10359">
    <property type="entry name" value="A/G-SPECIFIC ADENINE GLYCOSYLASE/ENDONUCLEASE III"/>
    <property type="match status" value="1"/>
</dbReference>
<feature type="binding site" evidence="12">
    <location>
        <position position="188"/>
    </location>
    <ligand>
        <name>[4Fe-4S] cluster</name>
        <dbReference type="ChEBI" id="CHEBI:49883"/>
    </ligand>
</feature>
<evidence type="ECO:0000256" key="7">
    <source>
        <dbReference type="ARBA" id="ARBA00023014"/>
    </source>
</evidence>
<dbReference type="RefSeq" id="WP_185132895.1">
    <property type="nucleotide sequence ID" value="NZ_JACJVO010000045.1"/>
</dbReference>
<dbReference type="NCBIfam" id="TIGR01083">
    <property type="entry name" value="nth"/>
    <property type="match status" value="1"/>
</dbReference>
<dbReference type="Gene3D" id="1.10.1670.10">
    <property type="entry name" value="Helix-hairpin-Helix base-excision DNA repair enzymes (C-terminal)"/>
    <property type="match status" value="1"/>
</dbReference>
<dbReference type="InterPro" id="IPR023170">
    <property type="entry name" value="HhH_base_excis_C"/>
</dbReference>
<feature type="binding site" evidence="12">
    <location>
        <position position="195"/>
    </location>
    <ligand>
        <name>[4Fe-4S] cluster</name>
        <dbReference type="ChEBI" id="CHEBI:49883"/>
    </ligand>
</feature>
<gene>
    <name evidence="12 15" type="primary">nth</name>
    <name evidence="15" type="ORF">H7C18_30490</name>
</gene>
<dbReference type="Gene3D" id="1.10.340.30">
    <property type="entry name" value="Hypothetical protein, domain 2"/>
    <property type="match status" value="1"/>
</dbReference>
<dbReference type="HAMAP" id="MF_00942">
    <property type="entry name" value="Nth"/>
    <property type="match status" value="1"/>
</dbReference>
<dbReference type="PROSITE" id="PS01155">
    <property type="entry name" value="ENDONUCLEASE_III_2"/>
    <property type="match status" value="1"/>
</dbReference>
<dbReference type="SUPFAM" id="SSF48150">
    <property type="entry name" value="DNA-glycosylase"/>
    <property type="match status" value="1"/>
</dbReference>
<keyword evidence="10 12" id="KW-0456">Lyase</keyword>
<feature type="binding site" evidence="12">
    <location>
        <position position="204"/>
    </location>
    <ligand>
        <name>[4Fe-4S] cluster</name>
        <dbReference type="ChEBI" id="CHEBI:49883"/>
    </ligand>
</feature>
<dbReference type="PANTHER" id="PTHR10359:SF18">
    <property type="entry name" value="ENDONUCLEASE III"/>
    <property type="match status" value="1"/>
</dbReference>
<dbReference type="PIRSF" id="PIRSF001435">
    <property type="entry name" value="Nth"/>
    <property type="match status" value="1"/>
</dbReference>
<dbReference type="EC" id="4.2.99.18" evidence="12"/>
<dbReference type="InterPro" id="IPR003265">
    <property type="entry name" value="HhH-GPD_domain"/>
</dbReference>
<keyword evidence="15" id="KW-0540">Nuclease</keyword>
<feature type="domain" description="HhH-GPD" evidence="14">
    <location>
        <begin position="38"/>
        <end position="186"/>
    </location>
</feature>
<organism evidence="15 16">
    <name type="scientific">Cohnella zeiphila</name>
    <dbReference type="NCBI Taxonomy" id="2761120"/>
    <lineage>
        <taxon>Bacteria</taxon>
        <taxon>Bacillati</taxon>
        <taxon>Bacillota</taxon>
        <taxon>Bacilli</taxon>
        <taxon>Bacillales</taxon>
        <taxon>Paenibacillaceae</taxon>
        <taxon>Cohnella</taxon>
    </lineage>
</organism>
<dbReference type="Pfam" id="PF00633">
    <property type="entry name" value="HHH"/>
    <property type="match status" value="1"/>
</dbReference>
<evidence type="ECO:0000256" key="5">
    <source>
        <dbReference type="ARBA" id="ARBA00022801"/>
    </source>
</evidence>
<dbReference type="GO" id="GO:0006285">
    <property type="term" value="P:base-excision repair, AP site formation"/>
    <property type="evidence" value="ECO:0007669"/>
    <property type="project" value="TreeGrafter"/>
</dbReference>
<comment type="similarity">
    <text evidence="1 12">Belongs to the Nth/MutY family.</text>
</comment>
<keyword evidence="7 12" id="KW-0411">Iron-sulfur</keyword>
<comment type="caution">
    <text evidence="15">The sequence shown here is derived from an EMBL/GenBank/DDBJ whole genome shotgun (WGS) entry which is preliminary data.</text>
</comment>
<dbReference type="SMART" id="SM00525">
    <property type="entry name" value="FES"/>
    <property type="match status" value="1"/>
</dbReference>
<comment type="function">
    <text evidence="12">DNA repair enzyme that has both DNA N-glycosylase activity and AP-lyase activity. The DNA N-glycosylase activity releases various damaged pyrimidines from DNA by cleaving the N-glycosidic bond, leaving an AP (apurinic/apyrimidinic) site. The AP-lyase activity cleaves the phosphodiester bond 3' to the AP site by a beta-elimination, leaving a 3'-terminal unsaturated sugar and a product with a terminal 5'-phosphate.</text>
</comment>
<reference evidence="15 16" key="1">
    <citation type="submission" date="2020-08" db="EMBL/GenBank/DDBJ databases">
        <title>Cohnella phylogeny.</title>
        <authorList>
            <person name="Dunlap C."/>
        </authorList>
    </citation>
    <scope>NUCLEOTIDE SEQUENCE [LARGE SCALE GENOMIC DNA]</scope>
    <source>
        <strain evidence="15 16">CBP 2801</strain>
    </source>
</reference>
<dbReference type="FunFam" id="1.10.340.30:FF:000001">
    <property type="entry name" value="Endonuclease III"/>
    <property type="match status" value="1"/>
</dbReference>